<dbReference type="GO" id="GO:0005634">
    <property type="term" value="C:nucleus"/>
    <property type="evidence" value="ECO:0007669"/>
    <property type="project" value="UniProtKB-SubCell"/>
</dbReference>
<comment type="subcellular location">
    <subcellularLocation>
        <location evidence="1">Nucleus</location>
    </subcellularLocation>
</comment>
<name>A0A396HGY8_MEDTR</name>
<dbReference type="AlphaFoldDB" id="A0A396HGY8"/>
<comment type="caution">
    <text evidence="6">The sequence shown here is derived from an EMBL/GenBank/DDBJ whole genome shotgun (WGS) entry which is preliminary data.</text>
</comment>
<protein>
    <submittedName>
        <fullName evidence="6">Putative transcription factor B3-Domain family</fullName>
    </submittedName>
</protein>
<evidence type="ECO:0000256" key="2">
    <source>
        <dbReference type="ARBA" id="ARBA00023015"/>
    </source>
</evidence>
<evidence type="ECO:0000256" key="3">
    <source>
        <dbReference type="ARBA" id="ARBA00023125"/>
    </source>
</evidence>
<evidence type="ECO:0000256" key="4">
    <source>
        <dbReference type="ARBA" id="ARBA00023163"/>
    </source>
</evidence>
<keyword evidence="4" id="KW-0804">Transcription</keyword>
<dbReference type="EMBL" id="PSQE01000006">
    <property type="protein sequence ID" value="RHN51853.1"/>
    <property type="molecule type" value="Genomic_DNA"/>
</dbReference>
<dbReference type="GO" id="GO:0003677">
    <property type="term" value="F:DNA binding"/>
    <property type="evidence" value="ECO:0007669"/>
    <property type="project" value="UniProtKB-KW"/>
</dbReference>
<keyword evidence="3" id="KW-0238">DNA-binding</keyword>
<accession>A0A396HGY8</accession>
<dbReference type="SUPFAM" id="SSF101936">
    <property type="entry name" value="DNA-binding pseudobarrel domain"/>
    <property type="match status" value="2"/>
</dbReference>
<sequence length="507" mass="57382">MDQGNNKELADDCLHGAEALISLKVNVEEVLMLDSYLLEFDITNAVARLPRCLGLKDFYKIDIGAWATLIYEHPRLLSLSLKNRYGEEVDYPDCTPPIISKLDRGLCCGGKLTFCEAYIVELSAADITSGFLVHISSADNGLVCKIGGAWGAICKARRFAEKDPLKLSLTEESDNKVAYLRYLPIPCRHKDIIRPSDRVVCFDVALAGFPSKGTAIRITDEFSIQEIHKLKSYVVELDPTIGCCVFHRRVHAVDVKARMPSCFAKECGLHIDEYVMLRDPNKNMFEVRVHKKRGKVYLRDGWAVLKDVYKIGSLAWVTLPYLESNLMHMIIKDKSGLEVDYPNNGLPPILKRLIPSEGRMVLQFYRTNVHLLTASDVNSGYLVLPWFGFCEDAMPKTATRLSIIDHYGNVWKCEMVFMKVRNTVFCRIGGQWSLLRAARNLMKGHAIKLAVTGDSRNGILHIRHVPLQCVHRGFTRSATTTESRYVYQVNHYFVQCPLKTDCGWRLG</sequence>
<dbReference type="Gramene" id="rna36398">
    <property type="protein sequence ID" value="RHN51853.1"/>
    <property type="gene ID" value="gene36398"/>
</dbReference>
<dbReference type="Proteomes" id="UP000265566">
    <property type="component" value="Chromosome 6"/>
</dbReference>
<organism evidence="6">
    <name type="scientific">Medicago truncatula</name>
    <name type="common">Barrel medic</name>
    <name type="synonym">Medicago tribuloides</name>
    <dbReference type="NCBI Taxonomy" id="3880"/>
    <lineage>
        <taxon>Eukaryota</taxon>
        <taxon>Viridiplantae</taxon>
        <taxon>Streptophyta</taxon>
        <taxon>Embryophyta</taxon>
        <taxon>Tracheophyta</taxon>
        <taxon>Spermatophyta</taxon>
        <taxon>Magnoliopsida</taxon>
        <taxon>eudicotyledons</taxon>
        <taxon>Gunneridae</taxon>
        <taxon>Pentapetalae</taxon>
        <taxon>rosids</taxon>
        <taxon>fabids</taxon>
        <taxon>Fabales</taxon>
        <taxon>Fabaceae</taxon>
        <taxon>Papilionoideae</taxon>
        <taxon>50 kb inversion clade</taxon>
        <taxon>NPAAA clade</taxon>
        <taxon>Hologalegina</taxon>
        <taxon>IRL clade</taxon>
        <taxon>Trifolieae</taxon>
        <taxon>Medicago</taxon>
    </lineage>
</organism>
<keyword evidence="2" id="KW-0805">Transcription regulation</keyword>
<dbReference type="Gene3D" id="2.40.330.10">
    <property type="entry name" value="DNA-binding pseudobarrel domain"/>
    <property type="match status" value="1"/>
</dbReference>
<proteinExistence type="predicted"/>
<evidence type="ECO:0000256" key="1">
    <source>
        <dbReference type="ARBA" id="ARBA00004123"/>
    </source>
</evidence>
<gene>
    <name evidence="6" type="ORF">MtrunA17_Chr6g0473661</name>
</gene>
<reference evidence="6" key="1">
    <citation type="journal article" date="2018" name="Nat. Plants">
        <title>Whole-genome landscape of Medicago truncatula symbiotic genes.</title>
        <authorList>
            <person name="Pecrix Y."/>
            <person name="Gamas P."/>
            <person name="Carrere S."/>
        </authorList>
    </citation>
    <scope>NUCLEOTIDE SEQUENCE</scope>
    <source>
        <tissue evidence="6">Leaves</tissue>
    </source>
</reference>
<evidence type="ECO:0000256" key="5">
    <source>
        <dbReference type="ARBA" id="ARBA00023242"/>
    </source>
</evidence>
<evidence type="ECO:0000313" key="6">
    <source>
        <dbReference type="EMBL" id="RHN51853.1"/>
    </source>
</evidence>
<dbReference type="InterPro" id="IPR015300">
    <property type="entry name" value="DNA-bd_pseudobarrel_sf"/>
</dbReference>
<keyword evidence="5" id="KW-0539">Nucleus</keyword>